<feature type="chain" id="PRO_5046032562" evidence="3">
    <location>
        <begin position="28"/>
        <end position="429"/>
    </location>
</feature>
<dbReference type="RefSeq" id="WP_118589080.1">
    <property type="nucleotide sequence ID" value="NZ_JACOOZ010000001.1"/>
</dbReference>
<evidence type="ECO:0000256" key="2">
    <source>
        <dbReference type="SAM" id="Phobius"/>
    </source>
</evidence>
<dbReference type="SUPFAM" id="SSF63817">
    <property type="entry name" value="Sortase"/>
    <property type="match status" value="1"/>
</dbReference>
<keyword evidence="2" id="KW-0812">Transmembrane</keyword>
<feature type="signal peptide" evidence="3">
    <location>
        <begin position="1"/>
        <end position="27"/>
    </location>
</feature>
<gene>
    <name evidence="4" type="ORF">H8S00_00075</name>
</gene>
<name>A0ABR7EYH9_9FIRM</name>
<feature type="transmembrane region" description="Helical" evidence="2">
    <location>
        <begin position="154"/>
        <end position="172"/>
    </location>
</feature>
<dbReference type="EMBL" id="JACOOZ010000001">
    <property type="protein sequence ID" value="MBC5666397.1"/>
    <property type="molecule type" value="Genomic_DNA"/>
</dbReference>
<reference evidence="4 5" key="1">
    <citation type="submission" date="2020-08" db="EMBL/GenBank/DDBJ databases">
        <title>Genome public.</title>
        <authorList>
            <person name="Liu C."/>
            <person name="Sun Q."/>
        </authorList>
    </citation>
    <scope>NUCLEOTIDE SEQUENCE [LARGE SCALE GENOMIC DNA]</scope>
    <source>
        <strain evidence="4 5">BX4</strain>
    </source>
</reference>
<dbReference type="CDD" id="cd05828">
    <property type="entry name" value="Sortase_D_1"/>
    <property type="match status" value="1"/>
</dbReference>
<dbReference type="InterPro" id="IPR041999">
    <property type="entry name" value="Sortase_D_1"/>
</dbReference>
<evidence type="ECO:0000256" key="1">
    <source>
        <dbReference type="ARBA" id="ARBA00022801"/>
    </source>
</evidence>
<keyword evidence="2" id="KW-0472">Membrane</keyword>
<keyword evidence="1" id="KW-0378">Hydrolase</keyword>
<comment type="caution">
    <text evidence="4">The sequence shown here is derived from an EMBL/GenBank/DDBJ whole genome shotgun (WGS) entry which is preliminary data.</text>
</comment>
<keyword evidence="5" id="KW-1185">Reference proteome</keyword>
<keyword evidence="3" id="KW-0732">Signal</keyword>
<evidence type="ECO:0000256" key="3">
    <source>
        <dbReference type="SAM" id="SignalP"/>
    </source>
</evidence>
<dbReference type="Proteomes" id="UP000597877">
    <property type="component" value="Unassembled WGS sequence"/>
</dbReference>
<sequence>MKKIVTTVMIMICSLFMTGLMNNSVNAGQLDKNESYVLEKISEDKFPAKVQQRYINQLKNYFCQDDISLGKGEAEDFVKYLGEALSGKNGDTPKEMADSYIRFEKAGSAIGLLLSYDSRENVFYFTDSSGYIVLDFQDVVKNTGNEKSVMPTELIFTAIIGLCIIGLLLNLGRWGRKIRRNSDTYEDDEDESELEVANRRTRRARMQTFSYKAVKQILRYCFVPIIMGLIVIGAVMVGMTFFDDIASSVKNNFINTQPVYVESNRQFVKTTVKKDKQKKTIKLSDIPTPKYGDQYGEITCDKLQLKAPVYFGDRGNILKKGAGQYNGSFLPGEGGTILIGAHDTTYFKKLEKVKKGQTFEFTTEYGVYEYKVKDIKIVEEDKYDEAYDLSADKESLVLYTCYPFGKLKGTKEKRMFVYLDKVTGPDIQY</sequence>
<dbReference type="InterPro" id="IPR005754">
    <property type="entry name" value="Sortase"/>
</dbReference>
<feature type="transmembrane region" description="Helical" evidence="2">
    <location>
        <begin position="217"/>
        <end position="242"/>
    </location>
</feature>
<evidence type="ECO:0000313" key="4">
    <source>
        <dbReference type="EMBL" id="MBC5666397.1"/>
    </source>
</evidence>
<dbReference type="NCBIfam" id="TIGR01076">
    <property type="entry name" value="sortase_fam"/>
    <property type="match status" value="1"/>
</dbReference>
<keyword evidence="2" id="KW-1133">Transmembrane helix</keyword>
<accession>A0ABR7EYH9</accession>
<proteinExistence type="predicted"/>
<dbReference type="Gene3D" id="2.40.260.10">
    <property type="entry name" value="Sortase"/>
    <property type="match status" value="1"/>
</dbReference>
<organism evidence="4 5">
    <name type="scientific">Eubacterium segne</name>
    <dbReference type="NCBI Taxonomy" id="2763045"/>
    <lineage>
        <taxon>Bacteria</taxon>
        <taxon>Bacillati</taxon>
        <taxon>Bacillota</taxon>
        <taxon>Clostridia</taxon>
        <taxon>Eubacteriales</taxon>
        <taxon>Eubacteriaceae</taxon>
        <taxon>Eubacterium</taxon>
    </lineage>
</organism>
<protein>
    <submittedName>
        <fullName evidence="4">Class D sortase</fullName>
    </submittedName>
</protein>
<evidence type="ECO:0000313" key="5">
    <source>
        <dbReference type="Proteomes" id="UP000597877"/>
    </source>
</evidence>
<dbReference type="InterPro" id="IPR023365">
    <property type="entry name" value="Sortase_dom-sf"/>
</dbReference>
<dbReference type="Pfam" id="PF04203">
    <property type="entry name" value="Sortase"/>
    <property type="match status" value="1"/>
</dbReference>